<organism evidence="6 7">
    <name type="scientific">Saccharomonospora marina XMU15</name>
    <dbReference type="NCBI Taxonomy" id="882083"/>
    <lineage>
        <taxon>Bacteria</taxon>
        <taxon>Bacillati</taxon>
        <taxon>Actinomycetota</taxon>
        <taxon>Actinomycetes</taxon>
        <taxon>Pseudonocardiales</taxon>
        <taxon>Pseudonocardiaceae</taxon>
        <taxon>Saccharomonospora</taxon>
    </lineage>
</organism>
<evidence type="ECO:0000256" key="4">
    <source>
        <dbReference type="PROSITE-ProRule" id="PRU00335"/>
    </source>
</evidence>
<dbReference type="HOGENOM" id="CLU_083240_1_0_11"/>
<evidence type="ECO:0000313" key="7">
    <source>
        <dbReference type="Proteomes" id="UP000004926"/>
    </source>
</evidence>
<dbReference type="Proteomes" id="UP000004926">
    <property type="component" value="Chromosome"/>
</dbReference>
<name>H5X7W7_9PSEU</name>
<gene>
    <name evidence="6" type="ORF">SacmaDRAFT_4279</name>
</gene>
<dbReference type="GO" id="GO:0003677">
    <property type="term" value="F:DNA binding"/>
    <property type="evidence" value="ECO:0007669"/>
    <property type="project" value="UniProtKB-UniRule"/>
</dbReference>
<keyword evidence="2 4" id="KW-0238">DNA-binding</keyword>
<dbReference type="STRING" id="882083.SacmaDRAFT_4279"/>
<proteinExistence type="predicted"/>
<evidence type="ECO:0000313" key="6">
    <source>
        <dbReference type="EMBL" id="EHR52467.1"/>
    </source>
</evidence>
<sequence>MPRISAATVAEHRARQRRAILDAAREIIAENGHGSPSLAEVAKRTGLARSSVYQYFDSRDDLLTAVIADVLPRWADYVTARMREADDPGGRVLAYVSANLHLVATGEHAIARALAEVAPREPLAQSSRDMHNALLAPVVEALRELGASDPDAIAELIQSVVYAASRMVESGMPEGSAVAHTRELLAPYLTGRNPR</sequence>
<dbReference type="AlphaFoldDB" id="H5X7W7"/>
<dbReference type="PROSITE" id="PS50977">
    <property type="entry name" value="HTH_TETR_2"/>
    <property type="match status" value="1"/>
</dbReference>
<protein>
    <submittedName>
        <fullName evidence="6">Transcriptional regulator</fullName>
    </submittedName>
</protein>
<reference evidence="6 7" key="1">
    <citation type="journal article" date="2012" name="Stand. Genomic Sci.">
        <title>Genome sequence of the ocean sediment bacterium Saccharomonospora marina type strain (XMU15(T)).</title>
        <authorList>
            <person name="Klenk H.P."/>
            <person name="Lu M."/>
            <person name="Lucas S."/>
            <person name="Lapidus A."/>
            <person name="Copeland A."/>
            <person name="Pitluck S."/>
            <person name="Goodwin L.A."/>
            <person name="Han C."/>
            <person name="Tapia R."/>
            <person name="Brambilla E.M."/>
            <person name="Potter G."/>
            <person name="Land M."/>
            <person name="Ivanova N."/>
            <person name="Rohde M."/>
            <person name="Goker M."/>
            <person name="Detter J.C."/>
            <person name="Li W.J."/>
            <person name="Kyrpides N.C."/>
            <person name="Woyke T."/>
        </authorList>
    </citation>
    <scope>NUCLEOTIDE SEQUENCE [LARGE SCALE GENOMIC DNA]</scope>
    <source>
        <strain evidence="6 7">XMU15</strain>
    </source>
</reference>
<dbReference type="PRINTS" id="PR00455">
    <property type="entry name" value="HTHTETR"/>
</dbReference>
<dbReference type="PANTHER" id="PTHR47506:SF1">
    <property type="entry name" value="HTH-TYPE TRANSCRIPTIONAL REGULATOR YJDC"/>
    <property type="match status" value="1"/>
</dbReference>
<dbReference type="InterPro" id="IPR001647">
    <property type="entry name" value="HTH_TetR"/>
</dbReference>
<keyword evidence="7" id="KW-1185">Reference proteome</keyword>
<dbReference type="OrthoDB" id="4709704at2"/>
<dbReference type="InterPro" id="IPR009057">
    <property type="entry name" value="Homeodomain-like_sf"/>
</dbReference>
<dbReference type="SUPFAM" id="SSF46689">
    <property type="entry name" value="Homeodomain-like"/>
    <property type="match status" value="1"/>
</dbReference>
<dbReference type="Gene3D" id="1.10.357.10">
    <property type="entry name" value="Tetracycline Repressor, domain 2"/>
    <property type="match status" value="1"/>
</dbReference>
<dbReference type="RefSeq" id="WP_009155845.1">
    <property type="nucleotide sequence ID" value="NZ_CM001439.1"/>
</dbReference>
<dbReference type="PANTHER" id="PTHR47506">
    <property type="entry name" value="TRANSCRIPTIONAL REGULATORY PROTEIN"/>
    <property type="match status" value="1"/>
</dbReference>
<evidence type="ECO:0000256" key="1">
    <source>
        <dbReference type="ARBA" id="ARBA00023015"/>
    </source>
</evidence>
<evidence type="ECO:0000259" key="5">
    <source>
        <dbReference type="PROSITE" id="PS50977"/>
    </source>
</evidence>
<dbReference type="eggNOG" id="COG1309">
    <property type="taxonomic scope" value="Bacteria"/>
</dbReference>
<evidence type="ECO:0000256" key="2">
    <source>
        <dbReference type="ARBA" id="ARBA00023125"/>
    </source>
</evidence>
<keyword evidence="1" id="KW-0805">Transcription regulation</keyword>
<dbReference type="Pfam" id="PF00440">
    <property type="entry name" value="TetR_N"/>
    <property type="match status" value="1"/>
</dbReference>
<dbReference type="EMBL" id="CM001439">
    <property type="protein sequence ID" value="EHR52467.1"/>
    <property type="molecule type" value="Genomic_DNA"/>
</dbReference>
<keyword evidence="3" id="KW-0804">Transcription</keyword>
<accession>H5X7W7</accession>
<feature type="domain" description="HTH tetR-type" evidence="5">
    <location>
        <begin position="14"/>
        <end position="74"/>
    </location>
</feature>
<feature type="DNA-binding region" description="H-T-H motif" evidence="4">
    <location>
        <begin position="37"/>
        <end position="56"/>
    </location>
</feature>
<evidence type="ECO:0000256" key="3">
    <source>
        <dbReference type="ARBA" id="ARBA00023163"/>
    </source>
</evidence>